<dbReference type="KEGG" id="mdr:MDOR_07430"/>
<accession>A0A7I7VMU8</accession>
<dbReference type="EMBL" id="AP022605">
    <property type="protein sequence ID" value="BBZ06574.1"/>
    <property type="molecule type" value="Genomic_DNA"/>
</dbReference>
<dbReference type="Proteomes" id="UP000467201">
    <property type="component" value="Chromosome"/>
</dbReference>
<sequence length="101" mass="10890">MFGMRPVPSAVVAGADTRVGRLPPSTLYMRVLALKAGWLPVRSKYRGLVGRWADTSPTCRLYDTERPPPRTTVHATWLRITGRPGSLAASSGDGVAPAAMR</sequence>
<name>A0A7I7VMU8_9MYCO</name>
<organism evidence="1 2">
    <name type="scientific">Mycolicibacterium doricum</name>
    <dbReference type="NCBI Taxonomy" id="126673"/>
    <lineage>
        <taxon>Bacteria</taxon>
        <taxon>Bacillati</taxon>
        <taxon>Actinomycetota</taxon>
        <taxon>Actinomycetes</taxon>
        <taxon>Mycobacteriales</taxon>
        <taxon>Mycobacteriaceae</taxon>
        <taxon>Mycolicibacterium</taxon>
    </lineage>
</organism>
<gene>
    <name evidence="1" type="ORF">MDOR_07430</name>
</gene>
<reference evidence="1 2" key="1">
    <citation type="journal article" date="2019" name="Emerg. Microbes Infect.">
        <title>Comprehensive subspecies identification of 175 nontuberculous mycobacteria species based on 7547 genomic profiles.</title>
        <authorList>
            <person name="Matsumoto Y."/>
            <person name="Kinjo T."/>
            <person name="Motooka D."/>
            <person name="Nabeya D."/>
            <person name="Jung N."/>
            <person name="Uechi K."/>
            <person name="Horii T."/>
            <person name="Iida T."/>
            <person name="Fujita J."/>
            <person name="Nakamura S."/>
        </authorList>
    </citation>
    <scope>NUCLEOTIDE SEQUENCE [LARGE SCALE GENOMIC DNA]</scope>
    <source>
        <strain evidence="1 2">JCM 12405</strain>
    </source>
</reference>
<evidence type="ECO:0000313" key="2">
    <source>
        <dbReference type="Proteomes" id="UP000467201"/>
    </source>
</evidence>
<dbReference type="AlphaFoldDB" id="A0A7I7VMU8"/>
<evidence type="ECO:0000313" key="1">
    <source>
        <dbReference type="EMBL" id="BBZ06574.1"/>
    </source>
</evidence>
<proteinExistence type="predicted"/>
<protein>
    <submittedName>
        <fullName evidence="1">Uncharacterized protein</fullName>
    </submittedName>
</protein>